<dbReference type="Gene3D" id="1.25.40.10">
    <property type="entry name" value="Tetratricopeptide repeat domain"/>
    <property type="match status" value="1"/>
</dbReference>
<evidence type="ECO:0000313" key="4">
    <source>
        <dbReference type="EMBL" id="TKD50072.1"/>
    </source>
</evidence>
<dbReference type="SUPFAM" id="SSF110997">
    <property type="entry name" value="Sporulation related repeat"/>
    <property type="match status" value="1"/>
</dbReference>
<protein>
    <recommendedName>
        <fullName evidence="3">SPOR domain-containing protein</fullName>
    </recommendedName>
</protein>
<evidence type="ECO:0000259" key="3">
    <source>
        <dbReference type="PROSITE" id="PS51724"/>
    </source>
</evidence>
<reference evidence="4 5" key="1">
    <citation type="submission" date="2019-04" db="EMBL/GenBank/DDBJ databases">
        <authorList>
            <person name="Yang Y."/>
            <person name="Wei D."/>
        </authorList>
    </citation>
    <scope>NUCLEOTIDE SEQUENCE [LARGE SCALE GENOMIC DNA]</scope>
    <source>
        <strain evidence="4 5">L-1-4w-11</strain>
    </source>
</reference>
<dbReference type="Pfam" id="PF08238">
    <property type="entry name" value="Sel1"/>
    <property type="match status" value="3"/>
</dbReference>
<dbReference type="InterPro" id="IPR006597">
    <property type="entry name" value="Sel1-like"/>
</dbReference>
<dbReference type="SMART" id="SM00671">
    <property type="entry name" value="SEL1"/>
    <property type="match status" value="3"/>
</dbReference>
<dbReference type="GO" id="GO:0042834">
    <property type="term" value="F:peptidoglycan binding"/>
    <property type="evidence" value="ECO:0007669"/>
    <property type="project" value="InterPro"/>
</dbReference>
<dbReference type="EMBL" id="SWKR01000002">
    <property type="protein sequence ID" value="TKD50072.1"/>
    <property type="molecule type" value="Genomic_DNA"/>
</dbReference>
<dbReference type="Proteomes" id="UP000309138">
    <property type="component" value="Unassembled WGS sequence"/>
</dbReference>
<evidence type="ECO:0000256" key="1">
    <source>
        <dbReference type="SAM" id="MobiDB-lite"/>
    </source>
</evidence>
<dbReference type="Pfam" id="PF05036">
    <property type="entry name" value="SPOR"/>
    <property type="match status" value="1"/>
</dbReference>
<dbReference type="InterPro" id="IPR036680">
    <property type="entry name" value="SPOR-like_sf"/>
</dbReference>
<sequence length="353" mass="36572">MKTLLIATAALMIVSAAPMQAGDVKAGDVKAGVDAWAKGDYKAAVDKWRGPAVAGDADAQFNLGQAYKLGRGVPTDLAMAEEWYRKAATNGHRQAADNYGLALFQNGKRDQAVEWLEKSSARGEPRAQFVLGTMLFNGDVVKKDWVRAYALMVRANAAGLPQAAQTLAQMDKYVGVQERQQGLTLARRLETEAGRPQLAAADAPTATPAAAPSRGTIARTELPPSRVAEVPAPPPATTPAPVAAAPTRTATTVAAPAPAPAPARTAAPVAAPAPARTDGGWRVQLGAFRADDGAQTLWRRVSGNAGLAGTSPEYVKAGAVTRLLAGPFASNAEAGRACAALKRAGQACLPVRK</sequence>
<keyword evidence="5" id="KW-1185">Reference proteome</keyword>
<dbReference type="RefSeq" id="WP_136942014.1">
    <property type="nucleotide sequence ID" value="NZ_SWKR01000002.1"/>
</dbReference>
<organism evidence="4 5">
    <name type="scientific">Sphingomonas baiyangensis</name>
    <dbReference type="NCBI Taxonomy" id="2572576"/>
    <lineage>
        <taxon>Bacteria</taxon>
        <taxon>Pseudomonadati</taxon>
        <taxon>Pseudomonadota</taxon>
        <taxon>Alphaproteobacteria</taxon>
        <taxon>Sphingomonadales</taxon>
        <taxon>Sphingomonadaceae</taxon>
        <taxon>Sphingomonas</taxon>
    </lineage>
</organism>
<dbReference type="InterPro" id="IPR007730">
    <property type="entry name" value="SPOR-like_dom"/>
</dbReference>
<feature type="chain" id="PRO_5020400512" description="SPOR domain-containing protein" evidence="2">
    <location>
        <begin position="22"/>
        <end position="353"/>
    </location>
</feature>
<feature type="domain" description="SPOR" evidence="3">
    <location>
        <begin position="275"/>
        <end position="353"/>
    </location>
</feature>
<dbReference type="SUPFAM" id="SSF81901">
    <property type="entry name" value="HCP-like"/>
    <property type="match status" value="1"/>
</dbReference>
<comment type="caution">
    <text evidence="4">The sequence shown here is derived from an EMBL/GenBank/DDBJ whole genome shotgun (WGS) entry which is preliminary data.</text>
</comment>
<accession>A0A4U1L0D9</accession>
<dbReference type="InterPro" id="IPR052748">
    <property type="entry name" value="ISR_Activator"/>
</dbReference>
<feature type="compositionally biased region" description="Low complexity" evidence="1">
    <location>
        <begin position="199"/>
        <end position="212"/>
    </location>
</feature>
<dbReference type="PANTHER" id="PTHR45011">
    <property type="entry name" value="DAP3-BINDING CELL DEATH ENHANCER 1"/>
    <property type="match status" value="1"/>
</dbReference>
<dbReference type="AlphaFoldDB" id="A0A4U1L0D9"/>
<proteinExistence type="predicted"/>
<name>A0A4U1L0D9_9SPHN</name>
<evidence type="ECO:0000256" key="2">
    <source>
        <dbReference type="SAM" id="SignalP"/>
    </source>
</evidence>
<feature type="region of interest" description="Disordered" evidence="1">
    <location>
        <begin position="197"/>
        <end position="217"/>
    </location>
</feature>
<dbReference type="PROSITE" id="PS51724">
    <property type="entry name" value="SPOR"/>
    <property type="match status" value="1"/>
</dbReference>
<dbReference type="OrthoDB" id="112232at2"/>
<feature type="signal peptide" evidence="2">
    <location>
        <begin position="1"/>
        <end position="21"/>
    </location>
</feature>
<keyword evidence="2" id="KW-0732">Signal</keyword>
<feature type="region of interest" description="Disordered" evidence="1">
    <location>
        <begin position="257"/>
        <end position="277"/>
    </location>
</feature>
<dbReference type="PANTHER" id="PTHR45011:SF1">
    <property type="entry name" value="DAP3-BINDING CELL DEATH ENHANCER 1"/>
    <property type="match status" value="1"/>
</dbReference>
<evidence type="ECO:0000313" key="5">
    <source>
        <dbReference type="Proteomes" id="UP000309138"/>
    </source>
</evidence>
<dbReference type="InterPro" id="IPR011990">
    <property type="entry name" value="TPR-like_helical_dom_sf"/>
</dbReference>
<gene>
    <name evidence="4" type="ORF">FBR43_04350</name>
</gene>
<dbReference type="Gene3D" id="3.30.70.1070">
    <property type="entry name" value="Sporulation related repeat"/>
    <property type="match status" value="1"/>
</dbReference>